<dbReference type="CDD" id="cd01347">
    <property type="entry name" value="ligand_gated_channel"/>
    <property type="match status" value="1"/>
</dbReference>
<feature type="domain" description="TonB-dependent receptor plug" evidence="19">
    <location>
        <begin position="78"/>
        <end position="173"/>
    </location>
</feature>
<dbReference type="InterPro" id="IPR010917">
    <property type="entry name" value="TonB_rcpt_CS"/>
</dbReference>
<feature type="signal peptide" evidence="17">
    <location>
        <begin position="1"/>
        <end position="36"/>
    </location>
</feature>
<dbReference type="STRING" id="666685.R2APBS1_0851"/>
<dbReference type="eggNOG" id="COG4774">
    <property type="taxonomic scope" value="Bacteria"/>
</dbReference>
<evidence type="ECO:0000256" key="14">
    <source>
        <dbReference type="PROSITE-ProRule" id="PRU01360"/>
    </source>
</evidence>
<gene>
    <name evidence="20" type="ORF">R2APBS1_0851</name>
</gene>
<dbReference type="InterPro" id="IPR039426">
    <property type="entry name" value="TonB-dep_rcpt-like"/>
</dbReference>
<dbReference type="Proteomes" id="UP000011859">
    <property type="component" value="Chromosome"/>
</dbReference>
<evidence type="ECO:0000256" key="16">
    <source>
        <dbReference type="RuleBase" id="RU003357"/>
    </source>
</evidence>
<dbReference type="GO" id="GO:0009279">
    <property type="term" value="C:cell outer membrane"/>
    <property type="evidence" value="ECO:0007669"/>
    <property type="project" value="UniProtKB-SubCell"/>
</dbReference>
<dbReference type="InterPro" id="IPR037066">
    <property type="entry name" value="Plug_dom_sf"/>
</dbReference>
<keyword evidence="13 14" id="KW-0998">Cell outer membrane</keyword>
<feature type="short sequence motif" description="TonB C-terminal box" evidence="15">
    <location>
        <begin position="702"/>
        <end position="719"/>
    </location>
</feature>
<keyword evidence="6 14" id="KW-0812">Transmembrane</keyword>
<keyword evidence="21" id="KW-1185">Reference proteome</keyword>
<feature type="domain" description="TonB-dependent receptor-like beta-barrel" evidence="18">
    <location>
        <begin position="245"/>
        <end position="688"/>
    </location>
</feature>
<dbReference type="GO" id="GO:0038023">
    <property type="term" value="F:signaling receptor activity"/>
    <property type="evidence" value="ECO:0007669"/>
    <property type="project" value="InterPro"/>
</dbReference>
<evidence type="ECO:0000256" key="17">
    <source>
        <dbReference type="SAM" id="SignalP"/>
    </source>
</evidence>
<dbReference type="InterPro" id="IPR010105">
    <property type="entry name" value="TonB_sidphr_rcpt"/>
</dbReference>
<evidence type="ECO:0000256" key="13">
    <source>
        <dbReference type="ARBA" id="ARBA00023237"/>
    </source>
</evidence>
<keyword evidence="11 14" id="KW-0472">Membrane</keyword>
<dbReference type="AlphaFoldDB" id="M4NBN3"/>
<dbReference type="EMBL" id="CP003470">
    <property type="protein sequence ID" value="AGG88014.1"/>
    <property type="molecule type" value="Genomic_DNA"/>
</dbReference>
<feature type="chain" id="PRO_5004056323" evidence="17">
    <location>
        <begin position="37"/>
        <end position="719"/>
    </location>
</feature>
<comment type="similarity">
    <text evidence="2 14 16">Belongs to the TonB-dependent receptor family.</text>
</comment>
<evidence type="ECO:0000256" key="2">
    <source>
        <dbReference type="ARBA" id="ARBA00009810"/>
    </source>
</evidence>
<protein>
    <submittedName>
        <fullName evidence="20">TonB-dependent siderophore receptor</fullName>
    </submittedName>
</protein>
<proteinExistence type="inferred from homology"/>
<sequence length="719" mass="78616" precursor="true">MSSLSRPSTSAVARAIRHALYGLPLLAAAYAAPAMALDAAAADTARDVKTLGTVKVQGEYRGYDVKRSATATRTDTPLLDVPQSITVVTDDLIRDQSMQTMGDVVRYVPGVQMAQGEGHRDAPILRGNTSTADFFLNGVRDDVQYYRDLYNVERVEVLKGPSGMIFGRGGSGGLINRVTKQANWTDAGSLNLTLGSWDGRRVTGDFNHVVKESVAFRITGMYENADSYRDFAHVERWAINPTLTIRASDATTLAFGYEHFEDDRVTDRGIPSQLPLLGRPLPTASSTFFGKPSDSPMWARINALNSVIAHDFSGGARLTNTTRIADYEKFYQNVFPGAYTAANGRVAISGYNNLTGRKNFQNQTDLTFSAGTGSLSHEFLVGLELNRQETDNFRNTAFFPAVGPDARGDFVTIQNPIYTGPVVFRQVASDADNRSVAKTAGAYVQDQIEFSPKWKAILGARFDRFDATLHNNRNGVELSSSDNLLSPRAGLIFKPQENVSLYTSYSIAYVPRAGEQLASLTATNRNLDPERFKNVEIGAKWDVNDRMSATAAIYRLDRTNVAIVDPSNPAQQILVDGQQVKGVELGLAGRVTDSWQIMAGYAHQNSEVQTPGATNGKELGQVPRNSASIWNRLDFNPQWGVGLGAVYQDKVFVSTDNAVVLPGFTRVDAAVFYTVSSSFKLQLNVENVLDKKYYATAHSNNNIMPGSPRAVRLGLNLTF</sequence>
<evidence type="ECO:0000256" key="10">
    <source>
        <dbReference type="ARBA" id="ARBA00023077"/>
    </source>
</evidence>
<dbReference type="PROSITE" id="PS01156">
    <property type="entry name" value="TONB_DEPENDENT_REC_2"/>
    <property type="match status" value="1"/>
</dbReference>
<dbReference type="GO" id="GO:0015891">
    <property type="term" value="P:siderophore transport"/>
    <property type="evidence" value="ECO:0007669"/>
    <property type="project" value="InterPro"/>
</dbReference>
<evidence type="ECO:0000256" key="15">
    <source>
        <dbReference type="PROSITE-ProRule" id="PRU10144"/>
    </source>
</evidence>
<dbReference type="InterPro" id="IPR000531">
    <property type="entry name" value="Beta-barrel_TonB"/>
</dbReference>
<keyword evidence="3 14" id="KW-0813">Transport</keyword>
<dbReference type="FunFam" id="2.170.130.10:FF:000001">
    <property type="entry name" value="Catecholate siderophore TonB-dependent receptor"/>
    <property type="match status" value="1"/>
</dbReference>
<dbReference type="SUPFAM" id="SSF56935">
    <property type="entry name" value="Porins"/>
    <property type="match status" value="1"/>
</dbReference>
<dbReference type="NCBIfam" id="TIGR01783">
    <property type="entry name" value="TonB-siderophor"/>
    <property type="match status" value="1"/>
</dbReference>
<evidence type="ECO:0000256" key="7">
    <source>
        <dbReference type="ARBA" id="ARBA00022729"/>
    </source>
</evidence>
<dbReference type="InterPro" id="IPR012910">
    <property type="entry name" value="Plug_dom"/>
</dbReference>
<name>M4NBN3_9GAMM</name>
<evidence type="ECO:0000256" key="3">
    <source>
        <dbReference type="ARBA" id="ARBA00022448"/>
    </source>
</evidence>
<dbReference type="HOGENOM" id="CLU_008287_9_4_6"/>
<evidence type="ECO:0000256" key="4">
    <source>
        <dbReference type="ARBA" id="ARBA00022452"/>
    </source>
</evidence>
<dbReference type="KEGG" id="rhd:R2APBS1_0851"/>
<reference evidence="20 21" key="1">
    <citation type="submission" date="2012-04" db="EMBL/GenBank/DDBJ databases">
        <title>Complete genome of Rhodanobacter sp. 2APBS1.</title>
        <authorList>
            <consortium name="US DOE Joint Genome Institute"/>
            <person name="Huntemann M."/>
            <person name="Wei C.-L."/>
            <person name="Han J."/>
            <person name="Detter J.C."/>
            <person name="Han C."/>
            <person name="Tapia R."/>
            <person name="Munk A.C.C."/>
            <person name="Chen A."/>
            <person name="Krypides N."/>
            <person name="Mavromatis K."/>
            <person name="Markowitz V."/>
            <person name="Szeto E."/>
            <person name="Ivanova N."/>
            <person name="Mikhailova N."/>
            <person name="Ovchinnikova G."/>
            <person name="Pagani I."/>
            <person name="Pati A."/>
            <person name="Goodwin L."/>
            <person name="Peters L."/>
            <person name="Pitluck S."/>
            <person name="Woyke T."/>
            <person name="Prakash O."/>
            <person name="Elkins J."/>
            <person name="Brown S."/>
            <person name="Palumbo A."/>
            <person name="Hemme C."/>
            <person name="Zhou J."/>
            <person name="Watson D."/>
            <person name="Jardine P."/>
            <person name="Kostka J."/>
            <person name="Green S."/>
        </authorList>
    </citation>
    <scope>NUCLEOTIDE SEQUENCE [LARGE SCALE GENOMIC DNA]</scope>
    <source>
        <strain evidence="20 21">2APBS1</strain>
    </source>
</reference>
<keyword evidence="12 20" id="KW-0675">Receptor</keyword>
<evidence type="ECO:0000256" key="5">
    <source>
        <dbReference type="ARBA" id="ARBA00022496"/>
    </source>
</evidence>
<dbReference type="PROSITE" id="PS52016">
    <property type="entry name" value="TONB_DEPENDENT_REC_3"/>
    <property type="match status" value="1"/>
</dbReference>
<evidence type="ECO:0000256" key="6">
    <source>
        <dbReference type="ARBA" id="ARBA00022692"/>
    </source>
</evidence>
<evidence type="ECO:0000256" key="1">
    <source>
        <dbReference type="ARBA" id="ARBA00004571"/>
    </source>
</evidence>
<evidence type="ECO:0000313" key="21">
    <source>
        <dbReference type="Proteomes" id="UP000011859"/>
    </source>
</evidence>
<dbReference type="PANTHER" id="PTHR32552:SF68">
    <property type="entry name" value="FERRICHROME OUTER MEMBRANE TRANSPORTER_PHAGE RECEPTOR"/>
    <property type="match status" value="1"/>
</dbReference>
<keyword evidence="4 14" id="KW-1134">Transmembrane beta strand</keyword>
<dbReference type="Pfam" id="PF07715">
    <property type="entry name" value="Plug"/>
    <property type="match status" value="1"/>
</dbReference>
<evidence type="ECO:0000259" key="18">
    <source>
        <dbReference type="Pfam" id="PF00593"/>
    </source>
</evidence>
<evidence type="ECO:0000256" key="11">
    <source>
        <dbReference type="ARBA" id="ARBA00023136"/>
    </source>
</evidence>
<comment type="subcellular location">
    <subcellularLocation>
        <location evidence="1 14">Cell outer membrane</location>
        <topology evidence="1 14">Multi-pass membrane protein</topology>
    </subcellularLocation>
</comment>
<dbReference type="Gene3D" id="2.170.130.10">
    <property type="entry name" value="TonB-dependent receptor, plug domain"/>
    <property type="match status" value="1"/>
</dbReference>
<dbReference type="InterPro" id="IPR036942">
    <property type="entry name" value="Beta-barrel_TonB_sf"/>
</dbReference>
<keyword evidence="8" id="KW-0408">Iron</keyword>
<dbReference type="PANTHER" id="PTHR32552">
    <property type="entry name" value="FERRICHROME IRON RECEPTOR-RELATED"/>
    <property type="match status" value="1"/>
</dbReference>
<evidence type="ECO:0000256" key="8">
    <source>
        <dbReference type="ARBA" id="ARBA00023004"/>
    </source>
</evidence>
<organism evidence="20 21">
    <name type="scientific">Rhodanobacter denitrificans</name>
    <dbReference type="NCBI Taxonomy" id="666685"/>
    <lineage>
        <taxon>Bacteria</taxon>
        <taxon>Pseudomonadati</taxon>
        <taxon>Pseudomonadota</taxon>
        <taxon>Gammaproteobacteria</taxon>
        <taxon>Lysobacterales</taxon>
        <taxon>Rhodanobacteraceae</taxon>
        <taxon>Rhodanobacter</taxon>
    </lineage>
</organism>
<evidence type="ECO:0000259" key="19">
    <source>
        <dbReference type="Pfam" id="PF07715"/>
    </source>
</evidence>
<keyword evidence="10 16" id="KW-0798">TonB box</keyword>
<dbReference type="Gene3D" id="2.40.170.20">
    <property type="entry name" value="TonB-dependent receptor, beta-barrel domain"/>
    <property type="match status" value="1"/>
</dbReference>
<dbReference type="GO" id="GO:0015344">
    <property type="term" value="F:siderophore uptake transmembrane transporter activity"/>
    <property type="evidence" value="ECO:0007669"/>
    <property type="project" value="TreeGrafter"/>
</dbReference>
<keyword evidence="9" id="KW-0406">Ion transport</keyword>
<keyword evidence="7 17" id="KW-0732">Signal</keyword>
<dbReference type="Pfam" id="PF00593">
    <property type="entry name" value="TonB_dep_Rec_b-barrel"/>
    <property type="match status" value="1"/>
</dbReference>
<evidence type="ECO:0000313" key="20">
    <source>
        <dbReference type="EMBL" id="AGG88014.1"/>
    </source>
</evidence>
<keyword evidence="5" id="KW-0410">Iron transport</keyword>
<accession>M4NBN3</accession>
<evidence type="ECO:0000256" key="12">
    <source>
        <dbReference type="ARBA" id="ARBA00023170"/>
    </source>
</evidence>
<evidence type="ECO:0000256" key="9">
    <source>
        <dbReference type="ARBA" id="ARBA00023065"/>
    </source>
</evidence>